<sequence>MADQLGQQCLGDGVGIVEGVHEVLHLVDDRRHHPVVAAAGGVNRDTGVKIQIGLAVFIVEILLLGRFGDEGKALIGVDHVFADLRLELLRRQARIRKLHV</sequence>
<organism evidence="1">
    <name type="scientific">bioreactor metagenome</name>
    <dbReference type="NCBI Taxonomy" id="1076179"/>
    <lineage>
        <taxon>unclassified sequences</taxon>
        <taxon>metagenomes</taxon>
        <taxon>ecological metagenomes</taxon>
    </lineage>
</organism>
<reference evidence="1" key="1">
    <citation type="submission" date="2019-08" db="EMBL/GenBank/DDBJ databases">
        <authorList>
            <person name="Kucharzyk K."/>
            <person name="Murdoch R.W."/>
            <person name="Higgins S."/>
            <person name="Loffler F."/>
        </authorList>
    </citation>
    <scope>NUCLEOTIDE SEQUENCE</scope>
</reference>
<comment type="caution">
    <text evidence="1">The sequence shown here is derived from an EMBL/GenBank/DDBJ whole genome shotgun (WGS) entry which is preliminary data.</text>
</comment>
<dbReference type="AlphaFoldDB" id="A0A645HPG3"/>
<dbReference type="EMBL" id="VSSQ01097324">
    <property type="protein sequence ID" value="MPN40730.1"/>
    <property type="molecule type" value="Genomic_DNA"/>
</dbReference>
<proteinExistence type="predicted"/>
<name>A0A645HPG3_9ZZZZ</name>
<accession>A0A645HPG3</accession>
<gene>
    <name evidence="1" type="ORF">SDC9_188269</name>
</gene>
<evidence type="ECO:0000313" key="1">
    <source>
        <dbReference type="EMBL" id="MPN40730.1"/>
    </source>
</evidence>
<protein>
    <submittedName>
        <fullName evidence="1">Uncharacterized protein</fullName>
    </submittedName>
</protein>